<keyword evidence="2 4" id="KW-0808">Transferase</keyword>
<dbReference type="PANTHER" id="PTHR22916:SF51">
    <property type="entry name" value="GLYCOSYLTRANSFERASE EPSH-RELATED"/>
    <property type="match status" value="1"/>
</dbReference>
<accession>A0A0L6JM48</accession>
<organism evidence="4 5">
    <name type="scientific">Pseudobacteroides cellulosolvens ATCC 35603 = DSM 2933</name>
    <dbReference type="NCBI Taxonomy" id="398512"/>
    <lineage>
        <taxon>Bacteria</taxon>
        <taxon>Bacillati</taxon>
        <taxon>Bacillota</taxon>
        <taxon>Clostridia</taxon>
        <taxon>Eubacteriales</taxon>
        <taxon>Oscillospiraceae</taxon>
        <taxon>Pseudobacteroides</taxon>
    </lineage>
</organism>
<evidence type="ECO:0000259" key="3">
    <source>
        <dbReference type="Pfam" id="PF00535"/>
    </source>
</evidence>
<keyword evidence="5" id="KW-1185">Reference proteome</keyword>
<dbReference type="GO" id="GO:0016757">
    <property type="term" value="F:glycosyltransferase activity"/>
    <property type="evidence" value="ECO:0007669"/>
    <property type="project" value="UniProtKB-KW"/>
</dbReference>
<dbReference type="AlphaFoldDB" id="A0A0L6JM48"/>
<protein>
    <submittedName>
        <fullName evidence="4">Glycosyl transferase family 2</fullName>
    </submittedName>
</protein>
<feature type="domain" description="Glycosyltransferase 2-like" evidence="3">
    <location>
        <begin position="6"/>
        <end position="171"/>
    </location>
</feature>
<dbReference type="InterPro" id="IPR029044">
    <property type="entry name" value="Nucleotide-diphossugar_trans"/>
</dbReference>
<dbReference type="Proteomes" id="UP000036923">
    <property type="component" value="Unassembled WGS sequence"/>
</dbReference>
<evidence type="ECO:0000313" key="5">
    <source>
        <dbReference type="Proteomes" id="UP000036923"/>
    </source>
</evidence>
<evidence type="ECO:0000313" key="4">
    <source>
        <dbReference type="EMBL" id="KNY26828.1"/>
    </source>
</evidence>
<dbReference type="Gene3D" id="3.90.550.10">
    <property type="entry name" value="Spore Coat Polysaccharide Biosynthesis Protein SpsA, Chain A"/>
    <property type="match status" value="1"/>
</dbReference>
<dbReference type="eggNOG" id="COG1216">
    <property type="taxonomic scope" value="Bacteria"/>
</dbReference>
<evidence type="ECO:0000256" key="2">
    <source>
        <dbReference type="ARBA" id="ARBA00022679"/>
    </source>
</evidence>
<dbReference type="InterPro" id="IPR001173">
    <property type="entry name" value="Glyco_trans_2-like"/>
</dbReference>
<dbReference type="RefSeq" id="WP_050753335.1">
    <property type="nucleotide sequence ID" value="NZ_KN050764.1"/>
</dbReference>
<sequence>MNNLVSVIIPVYKVEEYLNRCVKSVLAQTYRNLEVILVNDGSPDCCGEMCDGFAKIDRRVRVIHKKNGGLSDARNAGVEIASGEYLTFLDSDDWVHEEYIEKLYNLLISTESDIAACNFIRTSREDISLNTSNIEIHEFSNIEALEQLTGKFYVPLVVAWGKIYHKDLFRTIRYPVGKVHEDEYIAHHLLFKAKKVVFTTEQMLYYWQRKDSITGVGFNVSNRIYATHAIIERAAFLNEVGLTKLRNKTYKTAIYIYLQIVKYKKMNNELKNDQDLLSQFKILNLKLREGNYNSNLKIRYKLCCIMPDVMNIAFKMYYKAIKLIKGNVEKRSV</sequence>
<name>A0A0L6JM48_9FIRM</name>
<reference evidence="5" key="1">
    <citation type="submission" date="2015-07" db="EMBL/GenBank/DDBJ databases">
        <title>Near-Complete Genome Sequence of the Cellulolytic Bacterium Bacteroides (Pseudobacteroides) cellulosolvens ATCC 35603.</title>
        <authorList>
            <person name="Dassa B."/>
            <person name="Utturkar S.M."/>
            <person name="Klingeman D.M."/>
            <person name="Hurt R.A."/>
            <person name="Keller M."/>
            <person name="Xu J."/>
            <person name="Reddy Y.H.K."/>
            <person name="Borovok I."/>
            <person name="Grinberg I.R."/>
            <person name="Lamed R."/>
            <person name="Zhivin O."/>
            <person name="Bayer E.A."/>
            <person name="Brown S.D."/>
        </authorList>
    </citation>
    <scope>NUCLEOTIDE SEQUENCE [LARGE SCALE GENOMIC DNA]</scope>
    <source>
        <strain evidence="5">DSM 2933</strain>
    </source>
</reference>
<proteinExistence type="predicted"/>
<dbReference type="STRING" id="398512.Bccel_2093"/>
<dbReference type="EMBL" id="LGTC01000001">
    <property type="protein sequence ID" value="KNY26828.1"/>
    <property type="molecule type" value="Genomic_DNA"/>
</dbReference>
<gene>
    <name evidence="4" type="ORF">Bccel_2093</name>
</gene>
<dbReference type="PANTHER" id="PTHR22916">
    <property type="entry name" value="GLYCOSYLTRANSFERASE"/>
    <property type="match status" value="1"/>
</dbReference>
<comment type="caution">
    <text evidence="4">The sequence shown here is derived from an EMBL/GenBank/DDBJ whole genome shotgun (WGS) entry which is preliminary data.</text>
</comment>
<dbReference type="CDD" id="cd00761">
    <property type="entry name" value="Glyco_tranf_GTA_type"/>
    <property type="match status" value="1"/>
</dbReference>
<keyword evidence="1" id="KW-0328">Glycosyltransferase</keyword>
<dbReference type="Pfam" id="PF00535">
    <property type="entry name" value="Glycos_transf_2"/>
    <property type="match status" value="1"/>
</dbReference>
<dbReference type="OrthoDB" id="9807674at2"/>
<evidence type="ECO:0000256" key="1">
    <source>
        <dbReference type="ARBA" id="ARBA00022676"/>
    </source>
</evidence>
<dbReference type="SUPFAM" id="SSF53448">
    <property type="entry name" value="Nucleotide-diphospho-sugar transferases"/>
    <property type="match status" value="1"/>
</dbReference>